<gene>
    <name evidence="3" type="ORF">M9458_033624</name>
</gene>
<keyword evidence="4" id="KW-1185">Reference proteome</keyword>
<feature type="region of interest" description="Disordered" evidence="2">
    <location>
        <begin position="53"/>
        <end position="73"/>
    </location>
</feature>
<dbReference type="Proteomes" id="UP001529510">
    <property type="component" value="Unassembled WGS sequence"/>
</dbReference>
<protein>
    <submittedName>
        <fullName evidence="3">Uncharacterized protein</fullName>
    </submittedName>
</protein>
<dbReference type="PANTHER" id="PTHR11211">
    <property type="entry name" value="IROQUOIS-CLASS HOMEODOMAIN PROTEIN IRX"/>
    <property type="match status" value="1"/>
</dbReference>
<comment type="caution">
    <text evidence="3">The sequence shown here is derived from an EMBL/GenBank/DDBJ whole genome shotgun (WGS) entry which is preliminary data.</text>
</comment>
<comment type="subcellular location">
    <subcellularLocation>
        <location evidence="1">Nucleus</location>
    </subcellularLocation>
</comment>
<evidence type="ECO:0000256" key="1">
    <source>
        <dbReference type="ARBA" id="ARBA00004123"/>
    </source>
</evidence>
<accession>A0ABD0PJ90</accession>
<dbReference type="AlphaFoldDB" id="A0ABD0PJ90"/>
<feature type="non-terminal residue" evidence="3">
    <location>
        <position position="73"/>
    </location>
</feature>
<dbReference type="PANTHER" id="PTHR11211:SF15">
    <property type="entry name" value="IROQUOIS-CLASS HOMEODOMAIN PROTEIN IRX-2"/>
    <property type="match status" value="1"/>
</dbReference>
<reference evidence="3 4" key="1">
    <citation type="submission" date="2024-05" db="EMBL/GenBank/DDBJ databases">
        <title>Genome sequencing and assembly of Indian major carp, Cirrhinus mrigala (Hamilton, 1822).</title>
        <authorList>
            <person name="Mohindra V."/>
            <person name="Chowdhury L.M."/>
            <person name="Lal K."/>
            <person name="Jena J.K."/>
        </authorList>
    </citation>
    <scope>NUCLEOTIDE SEQUENCE [LARGE SCALE GENOMIC DNA]</scope>
    <source>
        <strain evidence="3">CM1030</strain>
        <tissue evidence="3">Blood</tissue>
    </source>
</reference>
<organism evidence="3 4">
    <name type="scientific">Cirrhinus mrigala</name>
    <name type="common">Mrigala</name>
    <dbReference type="NCBI Taxonomy" id="683832"/>
    <lineage>
        <taxon>Eukaryota</taxon>
        <taxon>Metazoa</taxon>
        <taxon>Chordata</taxon>
        <taxon>Craniata</taxon>
        <taxon>Vertebrata</taxon>
        <taxon>Euteleostomi</taxon>
        <taxon>Actinopterygii</taxon>
        <taxon>Neopterygii</taxon>
        <taxon>Teleostei</taxon>
        <taxon>Ostariophysi</taxon>
        <taxon>Cypriniformes</taxon>
        <taxon>Cyprinidae</taxon>
        <taxon>Labeoninae</taxon>
        <taxon>Labeonini</taxon>
        <taxon>Cirrhinus</taxon>
    </lineage>
</organism>
<dbReference type="GO" id="GO:0005634">
    <property type="term" value="C:nucleus"/>
    <property type="evidence" value="ECO:0007669"/>
    <property type="project" value="UniProtKB-SubCell"/>
</dbReference>
<evidence type="ECO:0000256" key="2">
    <source>
        <dbReference type="SAM" id="MobiDB-lite"/>
    </source>
</evidence>
<sequence>MSYPQGYLYQPPGSLALYSCPLAAPRSEELARSSSGSAFSPYPGSAAFTASANGFSSPLPYSTDPATGFPSYM</sequence>
<proteinExistence type="predicted"/>
<name>A0ABD0PJ90_CIRMR</name>
<dbReference type="EMBL" id="JAMKFB020000016">
    <property type="protein sequence ID" value="KAL0173313.1"/>
    <property type="molecule type" value="Genomic_DNA"/>
</dbReference>
<evidence type="ECO:0000313" key="4">
    <source>
        <dbReference type="Proteomes" id="UP001529510"/>
    </source>
</evidence>
<evidence type="ECO:0000313" key="3">
    <source>
        <dbReference type="EMBL" id="KAL0173313.1"/>
    </source>
</evidence>